<sequence length="240" mass="27481">MTSSSTGMYVSVYFHYSGFFSPNSLVYLDPVKTSVRDMNFGGFTYKEFLLWLTKLTKGACDNVYYYIKKESLCEGIRRIDSDADYWEFVETVYSLESELDVYIDHQNESILDWAGNKLLADGKGESGHYRTTFPQKPIEESSNASSKKKKPNTTGKVEVTLTHEVDIESNSEVEMEPKSEVESFDVKFEDDVEAKVQPEVQDEVQSEVQDEVKAEIQPKVQTQFHTEVHPKVQVEVHPEV</sequence>
<dbReference type="EMBL" id="OX465081">
    <property type="protein sequence ID" value="CAI9286722.1"/>
    <property type="molecule type" value="Genomic_DNA"/>
</dbReference>
<feature type="region of interest" description="Disordered" evidence="1">
    <location>
        <begin position="126"/>
        <end position="157"/>
    </location>
</feature>
<reference evidence="2" key="1">
    <citation type="submission" date="2023-04" db="EMBL/GenBank/DDBJ databases">
        <authorList>
            <person name="Vijverberg K."/>
            <person name="Xiong W."/>
            <person name="Schranz E."/>
        </authorList>
    </citation>
    <scope>NUCLEOTIDE SEQUENCE</scope>
</reference>
<keyword evidence="3" id="KW-1185">Reference proteome</keyword>
<name>A0AA36E920_LACSI</name>
<dbReference type="AlphaFoldDB" id="A0AA36E920"/>
<protein>
    <submittedName>
        <fullName evidence="2">Uncharacterized protein</fullName>
    </submittedName>
</protein>
<gene>
    <name evidence="2" type="ORF">LSALG_LOCUS26129</name>
</gene>
<proteinExistence type="predicted"/>
<evidence type="ECO:0000256" key="1">
    <source>
        <dbReference type="SAM" id="MobiDB-lite"/>
    </source>
</evidence>
<organism evidence="2 3">
    <name type="scientific">Lactuca saligna</name>
    <name type="common">Willowleaf lettuce</name>
    <dbReference type="NCBI Taxonomy" id="75948"/>
    <lineage>
        <taxon>Eukaryota</taxon>
        <taxon>Viridiplantae</taxon>
        <taxon>Streptophyta</taxon>
        <taxon>Embryophyta</taxon>
        <taxon>Tracheophyta</taxon>
        <taxon>Spermatophyta</taxon>
        <taxon>Magnoliopsida</taxon>
        <taxon>eudicotyledons</taxon>
        <taxon>Gunneridae</taxon>
        <taxon>Pentapetalae</taxon>
        <taxon>asterids</taxon>
        <taxon>campanulids</taxon>
        <taxon>Asterales</taxon>
        <taxon>Asteraceae</taxon>
        <taxon>Cichorioideae</taxon>
        <taxon>Cichorieae</taxon>
        <taxon>Lactucinae</taxon>
        <taxon>Lactuca</taxon>
    </lineage>
</organism>
<dbReference type="Proteomes" id="UP001177003">
    <property type="component" value="Chromosome 5"/>
</dbReference>
<accession>A0AA36E920</accession>
<evidence type="ECO:0000313" key="2">
    <source>
        <dbReference type="EMBL" id="CAI9286722.1"/>
    </source>
</evidence>
<evidence type="ECO:0000313" key="3">
    <source>
        <dbReference type="Proteomes" id="UP001177003"/>
    </source>
</evidence>